<proteinExistence type="predicted"/>
<dbReference type="GO" id="GO:0005509">
    <property type="term" value="F:calcium ion binding"/>
    <property type="evidence" value="ECO:0007669"/>
    <property type="project" value="InterPro"/>
</dbReference>
<evidence type="ECO:0000259" key="5">
    <source>
        <dbReference type="PROSITE" id="PS50222"/>
    </source>
</evidence>
<dbReference type="AlphaFoldDB" id="A0A1T5LQY3"/>
<dbReference type="InterPro" id="IPR002048">
    <property type="entry name" value="EF_hand_dom"/>
</dbReference>
<keyword evidence="1" id="KW-0479">Metal-binding</keyword>
<keyword evidence="2" id="KW-0677">Repeat</keyword>
<evidence type="ECO:0000256" key="1">
    <source>
        <dbReference type="ARBA" id="ARBA00022723"/>
    </source>
</evidence>
<dbReference type="PANTHER" id="PTHR10827">
    <property type="entry name" value="RETICULOCALBIN"/>
    <property type="match status" value="1"/>
</dbReference>
<dbReference type="PROSITE" id="PS50222">
    <property type="entry name" value="EF_HAND_2"/>
    <property type="match status" value="1"/>
</dbReference>
<keyword evidence="7" id="KW-1185">Reference proteome</keyword>
<dbReference type="PANTHER" id="PTHR10827:SF98">
    <property type="entry name" value="45 KDA CALCIUM-BINDING PROTEIN"/>
    <property type="match status" value="1"/>
</dbReference>
<feature type="compositionally biased region" description="Basic and acidic residues" evidence="3">
    <location>
        <begin position="91"/>
        <end position="108"/>
    </location>
</feature>
<protein>
    <submittedName>
        <fullName evidence="6">EF hand</fullName>
    </submittedName>
</protein>
<feature type="compositionally biased region" description="Basic and acidic residues" evidence="3">
    <location>
        <begin position="126"/>
        <end position="195"/>
    </location>
</feature>
<feature type="signal peptide" evidence="4">
    <location>
        <begin position="1"/>
        <end position="23"/>
    </location>
</feature>
<dbReference type="RefSeq" id="WP_079725243.1">
    <property type="nucleotide sequence ID" value="NZ_BMCL01000001.1"/>
</dbReference>
<name>A0A1T5LQY3_9GAMM</name>
<evidence type="ECO:0000313" key="6">
    <source>
        <dbReference type="EMBL" id="SKC78396.1"/>
    </source>
</evidence>
<dbReference type="SUPFAM" id="SSF47473">
    <property type="entry name" value="EF-hand"/>
    <property type="match status" value="1"/>
</dbReference>
<dbReference type="EMBL" id="FUZV01000002">
    <property type="protein sequence ID" value="SKC78396.1"/>
    <property type="molecule type" value="Genomic_DNA"/>
</dbReference>
<reference evidence="6 7" key="1">
    <citation type="submission" date="2017-02" db="EMBL/GenBank/DDBJ databases">
        <authorList>
            <person name="Peterson S.W."/>
        </authorList>
    </citation>
    <scope>NUCLEOTIDE SEQUENCE [LARGE SCALE GENOMIC DNA]</scope>
    <source>
        <strain evidence="6 7">P15</strain>
    </source>
</reference>
<dbReference type="Pfam" id="PF13202">
    <property type="entry name" value="EF-hand_5"/>
    <property type="match status" value="5"/>
</dbReference>
<sequence length="202" mass="22333">MNRNKTLLTLTILAALGAGSAFAATQSSADPDTRPARASLDVNGDGVIDRTEAAAHPRLAEHFDTLDKNKDGKLNANERPQHKGGRHGRGPRGEGMARFRQLDKDGDGRISQAEAAAEPKFQQRFADMDANKDGFVDRADRELRGKQRRDQWFAQADTDKDGKLSRAEYDQAAAKRGEDFRRKFDARGDGKRATDVKPQTQQ</sequence>
<dbReference type="PROSITE" id="PS00018">
    <property type="entry name" value="EF_HAND_1"/>
    <property type="match status" value="1"/>
</dbReference>
<organism evidence="6 7">
    <name type="scientific">Pseudoxanthomonas indica</name>
    <dbReference type="NCBI Taxonomy" id="428993"/>
    <lineage>
        <taxon>Bacteria</taxon>
        <taxon>Pseudomonadati</taxon>
        <taxon>Pseudomonadota</taxon>
        <taxon>Gammaproteobacteria</taxon>
        <taxon>Lysobacterales</taxon>
        <taxon>Lysobacteraceae</taxon>
        <taxon>Pseudoxanthomonas</taxon>
    </lineage>
</organism>
<dbReference type="STRING" id="428993.SAMN06296058_2943"/>
<dbReference type="InterPro" id="IPR011992">
    <property type="entry name" value="EF-hand-dom_pair"/>
</dbReference>
<keyword evidence="4" id="KW-0732">Signal</keyword>
<evidence type="ECO:0000313" key="7">
    <source>
        <dbReference type="Proteomes" id="UP000190341"/>
    </source>
</evidence>
<feature type="domain" description="EF-hand" evidence="5">
    <location>
        <begin position="144"/>
        <end position="179"/>
    </location>
</feature>
<feature type="region of interest" description="Disordered" evidence="3">
    <location>
        <begin position="21"/>
        <end position="202"/>
    </location>
</feature>
<gene>
    <name evidence="6" type="ORF">SAMN06296058_2943</name>
</gene>
<dbReference type="OrthoDB" id="6089795at2"/>
<evidence type="ECO:0000256" key="4">
    <source>
        <dbReference type="SAM" id="SignalP"/>
    </source>
</evidence>
<evidence type="ECO:0000256" key="3">
    <source>
        <dbReference type="SAM" id="MobiDB-lite"/>
    </source>
</evidence>
<dbReference type="Proteomes" id="UP000190341">
    <property type="component" value="Unassembled WGS sequence"/>
</dbReference>
<feature type="compositionally biased region" description="Basic and acidic residues" evidence="3">
    <location>
        <begin position="47"/>
        <end position="73"/>
    </location>
</feature>
<dbReference type="Gene3D" id="1.10.238.10">
    <property type="entry name" value="EF-hand"/>
    <property type="match status" value="3"/>
</dbReference>
<feature type="chain" id="PRO_5013046840" evidence="4">
    <location>
        <begin position="24"/>
        <end position="202"/>
    </location>
</feature>
<accession>A0A1T5LQY3</accession>
<evidence type="ECO:0000256" key="2">
    <source>
        <dbReference type="ARBA" id="ARBA00022737"/>
    </source>
</evidence>
<dbReference type="InterPro" id="IPR018247">
    <property type="entry name" value="EF_Hand_1_Ca_BS"/>
</dbReference>